<proteinExistence type="predicted"/>
<feature type="compositionally biased region" description="Polar residues" evidence="2">
    <location>
        <begin position="107"/>
        <end position="121"/>
    </location>
</feature>
<organism evidence="3 4">
    <name type="scientific">Sclerotinia nivalis</name>
    <dbReference type="NCBI Taxonomy" id="352851"/>
    <lineage>
        <taxon>Eukaryota</taxon>
        <taxon>Fungi</taxon>
        <taxon>Dikarya</taxon>
        <taxon>Ascomycota</taxon>
        <taxon>Pezizomycotina</taxon>
        <taxon>Leotiomycetes</taxon>
        <taxon>Helotiales</taxon>
        <taxon>Sclerotiniaceae</taxon>
        <taxon>Sclerotinia</taxon>
    </lineage>
</organism>
<evidence type="ECO:0000256" key="1">
    <source>
        <dbReference type="SAM" id="Coils"/>
    </source>
</evidence>
<feature type="region of interest" description="Disordered" evidence="2">
    <location>
        <begin position="93"/>
        <end position="133"/>
    </location>
</feature>
<evidence type="ECO:0000313" key="4">
    <source>
        <dbReference type="Proteomes" id="UP001152300"/>
    </source>
</evidence>
<keyword evidence="1" id="KW-0175">Coiled coil</keyword>
<feature type="coiled-coil region" evidence="1">
    <location>
        <begin position="159"/>
        <end position="207"/>
    </location>
</feature>
<evidence type="ECO:0000256" key="2">
    <source>
        <dbReference type="SAM" id="MobiDB-lite"/>
    </source>
</evidence>
<evidence type="ECO:0000313" key="3">
    <source>
        <dbReference type="EMBL" id="KAJ8057845.1"/>
    </source>
</evidence>
<protein>
    <submittedName>
        <fullName evidence="3">Uncharacterized protein</fullName>
    </submittedName>
</protein>
<dbReference type="OrthoDB" id="4156714at2759"/>
<feature type="region of interest" description="Disordered" evidence="2">
    <location>
        <begin position="1"/>
        <end position="43"/>
    </location>
</feature>
<dbReference type="AlphaFoldDB" id="A0A9X0A7U3"/>
<gene>
    <name evidence="3" type="ORF">OCU04_013031</name>
</gene>
<keyword evidence="4" id="KW-1185">Reference proteome</keyword>
<dbReference type="EMBL" id="JAPEIS010000018">
    <property type="protein sequence ID" value="KAJ8057845.1"/>
    <property type="molecule type" value="Genomic_DNA"/>
</dbReference>
<name>A0A9X0A7U3_9HELO</name>
<dbReference type="Proteomes" id="UP001152300">
    <property type="component" value="Unassembled WGS sequence"/>
</dbReference>
<sequence>MHQEPAQPRPSSSATGKREVRVHSRSMARGGSMNDQHLAIGADTDELENEVLLVPARKTAQRTKENDQPADQASFSLSGTIFAHLPSFITNLSPTMSNNNRTHKENGSSSSAEQSFQQLQSNEHRGEGVQSAKQNAINISRESLDGIVEGINKHHAAREEELGRQVRDLQRQNDNSKDLLGKLQAQTKQLESEKQELEFEKQIIEGKHNTFILKQQEMTFSQMPSSRWAPVEDSKVMEDLDRLKRDMRSWAKKVSANDLDAVEKPLGGHQQTALIGALKRVIIFDNNGLPPGLSSRKAPGLLLNALLSHSVYKSLFRNPFFFLGKEEETLESKYRVGLEGVYSYGNRSREEDAHIWRSQTLRLLLPPLATDTSEEEKKLRVLTEEMIFKVADREASIFLEGAAQYLMDNEALAKFSDKLYPIYREAAIMSYNLWARRTKLVCRTLHGGMRGRPVFHPNSKEMIAHSSVDYDSHADQLKGKAISIILHPCLKVYGTDDGKDYHQGRVWAPAEVWLDSRKPSAE</sequence>
<accession>A0A9X0A7U3</accession>
<comment type="caution">
    <text evidence="3">The sequence shown here is derived from an EMBL/GenBank/DDBJ whole genome shotgun (WGS) entry which is preliminary data.</text>
</comment>
<reference evidence="3" key="1">
    <citation type="submission" date="2022-11" db="EMBL/GenBank/DDBJ databases">
        <title>Genome Resource of Sclerotinia nivalis Strain SnTB1, a Plant Pathogen Isolated from American Ginseng.</title>
        <authorList>
            <person name="Fan S."/>
        </authorList>
    </citation>
    <scope>NUCLEOTIDE SEQUENCE</scope>
    <source>
        <strain evidence="3">SnTB1</strain>
    </source>
</reference>